<dbReference type="EMBL" id="AY193546">
    <property type="protein sequence ID" value="AAR02571.1"/>
    <property type="molecule type" value="Genomic_DNA"/>
</dbReference>
<keyword evidence="1" id="KW-0611">Plant defense</keyword>
<dbReference type="AlphaFoldDB" id="Q6Y131"/>
<organism evidence="3">
    <name type="scientific">Lactuca sativa</name>
    <name type="common">Garden lettuce</name>
    <dbReference type="NCBI Taxonomy" id="4236"/>
    <lineage>
        <taxon>Eukaryota</taxon>
        <taxon>Viridiplantae</taxon>
        <taxon>Streptophyta</taxon>
        <taxon>Embryophyta</taxon>
        <taxon>Tracheophyta</taxon>
        <taxon>Spermatophyta</taxon>
        <taxon>Magnoliopsida</taxon>
        <taxon>eudicotyledons</taxon>
        <taxon>Gunneridae</taxon>
        <taxon>Pentapetalae</taxon>
        <taxon>asterids</taxon>
        <taxon>campanulids</taxon>
        <taxon>Asterales</taxon>
        <taxon>Asteraceae</taxon>
        <taxon>Cichorioideae</taxon>
        <taxon>Cichorieae</taxon>
        <taxon>Lactucinae</taxon>
        <taxon>Lactuca</taxon>
    </lineage>
</organism>
<accession>Q6Y131</accession>
<dbReference type="InterPro" id="IPR057135">
    <property type="entry name" value="At4g27190-like_LRR"/>
</dbReference>
<feature type="domain" description="Disease resistance protein At4g27190-like leucine-rich repeats" evidence="2">
    <location>
        <begin position="47"/>
        <end position="181"/>
    </location>
</feature>
<dbReference type="PANTHER" id="PTHR33463">
    <property type="entry name" value="NB-ARC DOMAIN-CONTAINING PROTEIN-RELATED"/>
    <property type="match status" value="1"/>
</dbReference>
<feature type="non-terminal residue" evidence="3">
    <location>
        <position position="1"/>
    </location>
</feature>
<name>Q6Y131_LACSA</name>
<dbReference type="InterPro" id="IPR032675">
    <property type="entry name" value="LRR_dom_sf"/>
</dbReference>
<dbReference type="PANTHER" id="PTHR33463:SF134">
    <property type="entry name" value="LEUCINE-RICH REPEAT DOMAIN, L DOMAIN-LIKE PROTEIN-RELATED"/>
    <property type="match status" value="1"/>
</dbReference>
<dbReference type="SUPFAM" id="SSF52047">
    <property type="entry name" value="RNI-like"/>
    <property type="match status" value="2"/>
</dbReference>
<feature type="domain" description="Disease resistance protein At4g27190-like leucine-rich repeats" evidence="2">
    <location>
        <begin position="314"/>
        <end position="457"/>
    </location>
</feature>
<reference evidence="3" key="1">
    <citation type="journal article" date="2004" name="Plant Cell">
        <title>Multiple genetic processes result in heterogeneous rates of evolution within the major cluster disease resistance genes in lettuce.</title>
        <authorList>
            <person name="Kuang H."/>
            <person name="Woo S.S."/>
            <person name="Meyers B.C."/>
            <person name="Nevo E."/>
            <person name="Michelmore R.W."/>
        </authorList>
    </citation>
    <scope>NUCLEOTIDE SEQUENCE</scope>
</reference>
<protein>
    <submittedName>
        <fullName evidence="3">Resistance protein candidate RGC2</fullName>
    </submittedName>
</protein>
<evidence type="ECO:0000313" key="3">
    <source>
        <dbReference type="EMBL" id="AAR02571.1"/>
    </source>
</evidence>
<dbReference type="Gene3D" id="3.80.10.10">
    <property type="entry name" value="Ribonuclease Inhibitor"/>
    <property type="match status" value="3"/>
</dbReference>
<evidence type="ECO:0000259" key="2">
    <source>
        <dbReference type="Pfam" id="PF23247"/>
    </source>
</evidence>
<proteinExistence type="predicted"/>
<dbReference type="InterPro" id="IPR050905">
    <property type="entry name" value="Plant_NBS-LRR"/>
</dbReference>
<evidence type="ECO:0000256" key="1">
    <source>
        <dbReference type="ARBA" id="ARBA00022821"/>
    </source>
</evidence>
<dbReference type="Pfam" id="PF23247">
    <property type="entry name" value="LRR_RPS2"/>
    <property type="match status" value="2"/>
</dbReference>
<sequence length="506" mass="57810">ALSSVIPCYAAGQIQKLQVLKIYSCNKMKEVFETQGMNKSVITLKLPNLKKLEITYCNLLEHIFTSSTLESLVQLEELCITNCDAMKEIVVKEEDDEVEKTTTKTSFSKAVAFPCLKTIKLEHLPELEGFFLGINKSVIMLELGNLKKLEITYCGLLEHIFTFSTLESLVQLEELMIKNCKAMKVIVVKEKDDGVEKTTTNGSSSKAMVKFPRLKSITLLKLRELVGFFLGTNEFQWPSLDKLGIFNCPEMKVFTSGWVDSFHSSRYVQTWDWEKYSPPRSWFNSHVTTTNTGQQHQETPCPNLESRSSSCPAASTSEDEINIWSFHNMIELDVEYNHHVEKIIPSNELLQLQKLEKIQVRDCNSAEEVFEALEGTNDSGFDDSQTTIVQLPNLTQVELDKLPCLRYIWKSNRCTVFEFPTLTRVSIERCDRLEHVFSSSMVGSLLQLQELHIIKCKHMGEVFVVEKEEESDGKMNEIVFPRLKSLKLDGLECLKGFSFGKEDFSF</sequence>
<feature type="non-terminal residue" evidence="3">
    <location>
        <position position="506"/>
    </location>
</feature>
<gene>
    <name evidence="3" type="primary">RGC2</name>
</gene>